<dbReference type="GO" id="GO:0005524">
    <property type="term" value="F:ATP binding"/>
    <property type="evidence" value="ECO:0007669"/>
    <property type="project" value="UniProtKB-KW"/>
</dbReference>
<keyword evidence="1" id="KW-0547">Nucleotide-binding</keyword>
<dbReference type="InterPro" id="IPR041617">
    <property type="entry name" value="TPR_MalT"/>
</dbReference>
<protein>
    <submittedName>
        <fullName evidence="4">Tetratricopeptide repeat protein</fullName>
    </submittedName>
</protein>
<organism evidence="4 5">
    <name type="scientific">Tectimicrobiota bacterium</name>
    <dbReference type="NCBI Taxonomy" id="2528274"/>
    <lineage>
        <taxon>Bacteria</taxon>
        <taxon>Pseudomonadati</taxon>
        <taxon>Nitrospinota/Tectimicrobiota group</taxon>
        <taxon>Candidatus Tectimicrobiota</taxon>
    </lineage>
</organism>
<gene>
    <name evidence="4" type="ORF">FJZ47_18920</name>
</gene>
<sequence>RDDTRTLRAKVTGQLLTLDETLQATIPAVLALLDALPADSPFLALDPPLRRQRTLDGLKRLFVRESQVQPLLLVFEDLHWIDAETQALLDSLLESLPTARLLLLVNYRPEYQHGWGHKTYYRQLRLDPLPPARADEFLQALLGDDPSLAPLTPLLIARTGGNPFFLEESVRTLVETGMLVGTPGGYRLAQPLASLQMPATVQAVLAARIDRLPPEEKHLLQTAAVIGTEVPLPLLQAIAEAPEEVLHLGLGQLQAAEFLYETRLFPEHVYTFKHALTHEVAYGSLLQERRRALHARLVEGIEGLAADRLADRVERLAHHALRGAVWDKAVTYCHHAGTRAWDRAAFRETVTAFEQALQALGHLPELSDTRVQAIELRLALGNALHTLGAYGRSLAQLGDAEVLARALNDRARLGLVLARMAYVRRIMGDTGGAITDGQQALELATALGENALQAQASHILGQAYQALGDLGRAAALLRQTIEAVARESSTPSIDLQILSQARLATILGALGAFAEGRSHGEEALRLATREGRGTTPIVAHGCLGELYLAHGDLEPAMHVYAQGLTLCRTSGNRTWLRPIAAGLGYASALRGRLAEGRALLEEAISADLHTGGLQGHASRVAWFSEVCRLAGRGEEAEQHARQALDLARQQQARGDEAHALYQLGVVFAHAVSPEVEKTEATYHQALALAEELGMRPLQAHCHRGLGMLYAQAGQQQKARAALTAASALYRALEMTFWRPETEAALAQLEGC</sequence>
<evidence type="ECO:0000313" key="4">
    <source>
        <dbReference type="EMBL" id="MBM3225850.1"/>
    </source>
</evidence>
<name>A0A937W626_UNCTE</name>
<feature type="domain" description="MalT-like TPR region" evidence="3">
    <location>
        <begin position="452"/>
        <end position="603"/>
    </location>
</feature>
<dbReference type="PANTHER" id="PTHR16305">
    <property type="entry name" value="TESTICULAR SOLUBLE ADENYLYL CYCLASE"/>
    <property type="match status" value="1"/>
</dbReference>
<dbReference type="GO" id="GO:0005737">
    <property type="term" value="C:cytoplasm"/>
    <property type="evidence" value="ECO:0007669"/>
    <property type="project" value="TreeGrafter"/>
</dbReference>
<feature type="non-terminal residue" evidence="4">
    <location>
        <position position="1"/>
    </location>
</feature>
<proteinExistence type="predicted"/>
<reference evidence="4" key="1">
    <citation type="submission" date="2019-03" db="EMBL/GenBank/DDBJ databases">
        <title>Lake Tanganyika Metagenome-Assembled Genomes (MAGs).</title>
        <authorList>
            <person name="Tran P."/>
        </authorList>
    </citation>
    <scope>NUCLEOTIDE SEQUENCE</scope>
    <source>
        <strain evidence="4">K_DeepCast_65m_m2_066</strain>
    </source>
</reference>
<dbReference type="SUPFAM" id="SSF48452">
    <property type="entry name" value="TPR-like"/>
    <property type="match status" value="3"/>
</dbReference>
<evidence type="ECO:0000313" key="5">
    <source>
        <dbReference type="Proteomes" id="UP000712673"/>
    </source>
</evidence>
<dbReference type="AlphaFoldDB" id="A0A937W626"/>
<dbReference type="Gene3D" id="1.25.40.10">
    <property type="entry name" value="Tetratricopeptide repeat domain"/>
    <property type="match status" value="2"/>
</dbReference>
<accession>A0A937W626</accession>
<evidence type="ECO:0000256" key="2">
    <source>
        <dbReference type="ARBA" id="ARBA00022840"/>
    </source>
</evidence>
<dbReference type="Pfam" id="PF17874">
    <property type="entry name" value="TPR_MalT"/>
    <property type="match status" value="1"/>
</dbReference>
<dbReference type="SMART" id="SM00028">
    <property type="entry name" value="TPR"/>
    <property type="match status" value="6"/>
</dbReference>
<dbReference type="EMBL" id="VGLS01000705">
    <property type="protein sequence ID" value="MBM3225850.1"/>
    <property type="molecule type" value="Genomic_DNA"/>
</dbReference>
<keyword evidence="2" id="KW-0067">ATP-binding</keyword>
<evidence type="ECO:0000256" key="1">
    <source>
        <dbReference type="ARBA" id="ARBA00022741"/>
    </source>
</evidence>
<dbReference type="InterPro" id="IPR011990">
    <property type="entry name" value="TPR-like_helical_dom_sf"/>
</dbReference>
<evidence type="ECO:0000259" key="3">
    <source>
        <dbReference type="Pfam" id="PF17874"/>
    </source>
</evidence>
<dbReference type="InterPro" id="IPR019734">
    <property type="entry name" value="TPR_rpt"/>
</dbReference>
<dbReference type="GO" id="GO:0004016">
    <property type="term" value="F:adenylate cyclase activity"/>
    <property type="evidence" value="ECO:0007669"/>
    <property type="project" value="TreeGrafter"/>
</dbReference>
<dbReference type="Proteomes" id="UP000712673">
    <property type="component" value="Unassembled WGS sequence"/>
</dbReference>
<dbReference type="PANTHER" id="PTHR16305:SF28">
    <property type="entry name" value="GUANYLATE CYCLASE DOMAIN-CONTAINING PROTEIN"/>
    <property type="match status" value="1"/>
</dbReference>
<comment type="caution">
    <text evidence="4">The sequence shown here is derived from an EMBL/GenBank/DDBJ whole genome shotgun (WGS) entry which is preliminary data.</text>
</comment>